<evidence type="ECO:0000256" key="2">
    <source>
        <dbReference type="ARBA" id="ARBA00007935"/>
    </source>
</evidence>
<keyword evidence="6 8" id="KW-1133">Transmembrane helix</keyword>
<feature type="transmembrane region" description="Helical" evidence="8">
    <location>
        <begin position="308"/>
        <end position="327"/>
    </location>
</feature>
<evidence type="ECO:0000256" key="6">
    <source>
        <dbReference type="ARBA" id="ARBA00022989"/>
    </source>
</evidence>
<keyword evidence="7 8" id="KW-0472">Membrane</keyword>
<evidence type="ECO:0000313" key="10">
    <source>
        <dbReference type="Proteomes" id="UP001219037"/>
    </source>
</evidence>
<reference evidence="9 10" key="1">
    <citation type="submission" date="2023-04" db="EMBL/GenBank/DDBJ databases">
        <title>Funneling lignin-derived compounds into biodiesel using alkali-halophilic Citricoccus sp. P2.</title>
        <authorList>
            <person name="Luo C.-B."/>
        </authorList>
    </citation>
    <scope>NUCLEOTIDE SEQUENCE [LARGE SCALE GENOMIC DNA]</scope>
    <source>
        <strain evidence="9 10">P2</strain>
    </source>
</reference>
<accession>A0ABY8H3U4</accession>
<gene>
    <name evidence="9" type="ORF">P8192_10370</name>
</gene>
<evidence type="ECO:0000256" key="4">
    <source>
        <dbReference type="ARBA" id="ARBA00022475"/>
    </source>
</evidence>
<comment type="subcellular location">
    <subcellularLocation>
        <location evidence="1">Cell membrane</location>
        <topology evidence="1">Multi-pass membrane protein</topology>
    </subcellularLocation>
</comment>
<sequence length="360" mass="39333">MSDVLKPAESTFELDSLRGAGEATSTSARRTGAFMDARHRRRYILIMTGLSIAAVAITFGFLAYDNPMDFGTPGFWKIAEMRATNLIVMIIVIACQSFATVSFQTATSNRIITPSIMGFESLYLAVNTAVIFFFGAGGVTMVLGVGAYLGQILLMIGFAAALYGWLLSGRFSNIHIMLLVGVVIGGGLGSMSTFMQRMLDPNEFDVLSARMFGNISNASSEYLPYAIPMVVVCCVILWLRARKMNVIALGRDTANNLGLNHRREVMITLLLVSILMSVTTSLVGPMTFLGFLIATLAYTFTDSYDHRLILPMAFLLGYVILAGAYFILRNFFYAQGAVTIIIELIGGLVFLIVVMRKGRL</sequence>
<name>A0ABY8H3U4_9MICC</name>
<feature type="transmembrane region" description="Helical" evidence="8">
    <location>
        <begin position="222"/>
        <end position="239"/>
    </location>
</feature>
<dbReference type="RefSeq" id="WP_270104744.1">
    <property type="nucleotide sequence ID" value="NZ_CP121252.1"/>
</dbReference>
<evidence type="ECO:0000313" key="9">
    <source>
        <dbReference type="EMBL" id="WFP15800.1"/>
    </source>
</evidence>
<feature type="transmembrane region" description="Helical" evidence="8">
    <location>
        <begin position="43"/>
        <end position="63"/>
    </location>
</feature>
<protein>
    <submittedName>
        <fullName evidence="9">Iron chelate uptake ABC transporter family permease subunit</fullName>
    </submittedName>
</protein>
<evidence type="ECO:0000256" key="8">
    <source>
        <dbReference type="SAM" id="Phobius"/>
    </source>
</evidence>
<keyword evidence="4" id="KW-1003">Cell membrane</keyword>
<dbReference type="SUPFAM" id="SSF81345">
    <property type="entry name" value="ABC transporter involved in vitamin B12 uptake, BtuC"/>
    <property type="match status" value="1"/>
</dbReference>
<organism evidence="9 10">
    <name type="scientific">Citricoccus muralis</name>
    <dbReference type="NCBI Taxonomy" id="169134"/>
    <lineage>
        <taxon>Bacteria</taxon>
        <taxon>Bacillati</taxon>
        <taxon>Actinomycetota</taxon>
        <taxon>Actinomycetes</taxon>
        <taxon>Micrococcales</taxon>
        <taxon>Micrococcaceae</taxon>
        <taxon>Citricoccus</taxon>
    </lineage>
</organism>
<keyword evidence="3" id="KW-0813">Transport</keyword>
<feature type="transmembrane region" description="Helical" evidence="8">
    <location>
        <begin position="174"/>
        <end position="195"/>
    </location>
</feature>
<feature type="transmembrane region" description="Helical" evidence="8">
    <location>
        <begin position="148"/>
        <end position="167"/>
    </location>
</feature>
<feature type="transmembrane region" description="Helical" evidence="8">
    <location>
        <begin position="122"/>
        <end position="142"/>
    </location>
</feature>
<evidence type="ECO:0000256" key="7">
    <source>
        <dbReference type="ARBA" id="ARBA00023136"/>
    </source>
</evidence>
<dbReference type="Proteomes" id="UP001219037">
    <property type="component" value="Chromosome"/>
</dbReference>
<keyword evidence="10" id="KW-1185">Reference proteome</keyword>
<dbReference type="Gene3D" id="1.10.3470.10">
    <property type="entry name" value="ABC transporter involved in vitamin B12 uptake, BtuC"/>
    <property type="match status" value="1"/>
</dbReference>
<feature type="transmembrane region" description="Helical" evidence="8">
    <location>
        <begin position="282"/>
        <end position="301"/>
    </location>
</feature>
<feature type="transmembrane region" description="Helical" evidence="8">
    <location>
        <begin position="333"/>
        <end position="354"/>
    </location>
</feature>
<evidence type="ECO:0000256" key="5">
    <source>
        <dbReference type="ARBA" id="ARBA00022692"/>
    </source>
</evidence>
<dbReference type="InterPro" id="IPR000522">
    <property type="entry name" value="ABC_transptr_permease_BtuC"/>
</dbReference>
<evidence type="ECO:0000256" key="1">
    <source>
        <dbReference type="ARBA" id="ARBA00004651"/>
    </source>
</evidence>
<evidence type="ECO:0000256" key="3">
    <source>
        <dbReference type="ARBA" id="ARBA00022448"/>
    </source>
</evidence>
<proteinExistence type="inferred from homology"/>
<comment type="similarity">
    <text evidence="2">Belongs to the binding-protein-dependent transport system permease family. FecCD subfamily.</text>
</comment>
<feature type="transmembrane region" description="Helical" evidence="8">
    <location>
        <begin position="83"/>
        <end position="101"/>
    </location>
</feature>
<dbReference type="EMBL" id="CP121252">
    <property type="protein sequence ID" value="WFP15800.1"/>
    <property type="molecule type" value="Genomic_DNA"/>
</dbReference>
<dbReference type="PANTHER" id="PTHR30472">
    <property type="entry name" value="FERRIC ENTEROBACTIN TRANSPORT SYSTEM PERMEASE PROTEIN"/>
    <property type="match status" value="1"/>
</dbReference>
<dbReference type="CDD" id="cd06550">
    <property type="entry name" value="TM_ABC_iron-siderophores_like"/>
    <property type="match status" value="1"/>
</dbReference>
<dbReference type="PANTHER" id="PTHR30472:SF19">
    <property type="entry name" value="PETROBACTIN IMPORT SYSTEM PERMEASE PROTEIN YCLO"/>
    <property type="match status" value="1"/>
</dbReference>
<dbReference type="InterPro" id="IPR037294">
    <property type="entry name" value="ABC_BtuC-like"/>
</dbReference>
<dbReference type="Pfam" id="PF01032">
    <property type="entry name" value="FecCD"/>
    <property type="match status" value="1"/>
</dbReference>
<keyword evidence="5 8" id="KW-0812">Transmembrane</keyword>